<name>A0ABW8J5G7_9GAMM</name>
<evidence type="ECO:0000313" key="2">
    <source>
        <dbReference type="Proteomes" id="UP001620339"/>
    </source>
</evidence>
<protein>
    <submittedName>
        <fullName evidence="1">Uncharacterized protein</fullName>
    </submittedName>
</protein>
<reference evidence="1 2" key="1">
    <citation type="submission" date="2020-10" db="EMBL/GenBank/DDBJ databases">
        <title>Phylogeny of dyella-like bacteria.</title>
        <authorList>
            <person name="Fu J."/>
        </authorList>
    </citation>
    <scope>NUCLEOTIDE SEQUENCE [LARGE SCALE GENOMIC DNA]</scope>
    <source>
        <strain evidence="1 2">KACC 19113</strain>
    </source>
</reference>
<proteinExistence type="predicted"/>
<dbReference type="RefSeq" id="WP_404613649.1">
    <property type="nucleotide sequence ID" value="NZ_JADIKK010000008.1"/>
</dbReference>
<evidence type="ECO:0000313" key="1">
    <source>
        <dbReference type="EMBL" id="MFK2877434.1"/>
    </source>
</evidence>
<organism evidence="1 2">
    <name type="scientific">Rhodanobacter hydrolyticus</name>
    <dbReference type="NCBI Taxonomy" id="2250595"/>
    <lineage>
        <taxon>Bacteria</taxon>
        <taxon>Pseudomonadati</taxon>
        <taxon>Pseudomonadota</taxon>
        <taxon>Gammaproteobacteria</taxon>
        <taxon>Lysobacterales</taxon>
        <taxon>Rhodanobacteraceae</taxon>
        <taxon>Rhodanobacter</taxon>
    </lineage>
</organism>
<keyword evidence="2" id="KW-1185">Reference proteome</keyword>
<dbReference type="EMBL" id="JADIKK010000008">
    <property type="protein sequence ID" value="MFK2877434.1"/>
    <property type="molecule type" value="Genomic_DNA"/>
</dbReference>
<sequence>MNQASLETTFLECLRKIDLPPHEISRLDSGHLLLDIPSPCQEVGFLRAAVVAANEIVVYCKITHAHCSNHGSSSQPLSAVQLAIAQEAVEAISGFLSGSLCASVEHGFDGRTIGYGFGPASTVGQSNEQYRQLIQQQYGGPSTFQAWSWAGEIPVVA</sequence>
<dbReference type="Proteomes" id="UP001620339">
    <property type="component" value="Unassembled WGS sequence"/>
</dbReference>
<comment type="caution">
    <text evidence="1">The sequence shown here is derived from an EMBL/GenBank/DDBJ whole genome shotgun (WGS) entry which is preliminary data.</text>
</comment>
<gene>
    <name evidence="1" type="ORF">ISP25_10175</name>
</gene>
<accession>A0ABW8J5G7</accession>